<gene>
    <name evidence="3" type="ORF">O4H49_11870</name>
</gene>
<evidence type="ECO:0000259" key="1">
    <source>
        <dbReference type="Pfam" id="PF01408"/>
    </source>
</evidence>
<dbReference type="Gene3D" id="3.30.360.10">
    <property type="entry name" value="Dihydrodipicolinate Reductase, domain 2"/>
    <property type="match status" value="1"/>
</dbReference>
<evidence type="ECO:0000259" key="2">
    <source>
        <dbReference type="Pfam" id="PF22725"/>
    </source>
</evidence>
<evidence type="ECO:0000313" key="4">
    <source>
        <dbReference type="Proteomes" id="UP001069802"/>
    </source>
</evidence>
<protein>
    <submittedName>
        <fullName evidence="3">Gfo/Idh/MocA family oxidoreductase</fullName>
    </submittedName>
</protein>
<dbReference type="InterPro" id="IPR051317">
    <property type="entry name" value="Gfo/Idh/MocA_oxidoreduct"/>
</dbReference>
<dbReference type="PANTHER" id="PTHR43708">
    <property type="entry name" value="CONSERVED EXPRESSED OXIDOREDUCTASE (EUROFUNG)"/>
    <property type="match status" value="1"/>
</dbReference>
<proteinExistence type="predicted"/>
<name>A0ABT4LK46_9PROT</name>
<sequence>MRVKSEKLRVATVGTGYFSRFQYAAWDRLPEVELVAICNRSPEAARELAERYSIGKTYQDFELMLDEVWPDLVDIITPPTTHTAYVRAAVQRGIPVICQKPFTPSISEARVLTEFIESKQAKVIIHENFRFQPWYLKLKELLNRDVLGELYQISYCLRPGDGQGPEAYLDRQPYFQQMERLLVHETAVHLIDVFRFLFGEISSIYADLRRINPVIRGEDAGILLFEFQNTTRGVFDGNRLSDHAAQNHRLTMGEMCIEGAAGTLSLDGSGDLFLRKHGARGRVRVDYDWQDRDFGGDCVFNLQRHVVDHLLRGTEVMNVARDYLVNVEIAEAAYLSHAQGKRISLP</sequence>
<comment type="caution">
    <text evidence="3">The sequence shown here is derived from an EMBL/GenBank/DDBJ whole genome shotgun (WGS) entry which is preliminary data.</text>
</comment>
<feature type="domain" description="GFO/IDH/MocA-like oxidoreductase" evidence="2">
    <location>
        <begin position="135"/>
        <end position="247"/>
    </location>
</feature>
<dbReference type="Gene3D" id="3.40.50.720">
    <property type="entry name" value="NAD(P)-binding Rossmann-like Domain"/>
    <property type="match status" value="1"/>
</dbReference>
<dbReference type="InterPro" id="IPR000683">
    <property type="entry name" value="Gfo/Idh/MocA-like_OxRdtase_N"/>
</dbReference>
<organism evidence="3 4">
    <name type="scientific">Kiloniella laminariae</name>
    <dbReference type="NCBI Taxonomy" id="454162"/>
    <lineage>
        <taxon>Bacteria</taxon>
        <taxon>Pseudomonadati</taxon>
        <taxon>Pseudomonadota</taxon>
        <taxon>Alphaproteobacteria</taxon>
        <taxon>Rhodospirillales</taxon>
        <taxon>Kiloniellaceae</taxon>
        <taxon>Kiloniella</taxon>
    </lineage>
</organism>
<dbReference type="Pfam" id="PF01408">
    <property type="entry name" value="GFO_IDH_MocA"/>
    <property type="match status" value="1"/>
</dbReference>
<dbReference type="RefSeq" id="WP_269423628.1">
    <property type="nucleotide sequence ID" value="NZ_JAPWGY010000003.1"/>
</dbReference>
<dbReference type="InterPro" id="IPR036291">
    <property type="entry name" value="NAD(P)-bd_dom_sf"/>
</dbReference>
<keyword evidence="4" id="KW-1185">Reference proteome</keyword>
<dbReference type="SUPFAM" id="SSF55347">
    <property type="entry name" value="Glyceraldehyde-3-phosphate dehydrogenase-like, C-terminal domain"/>
    <property type="match status" value="1"/>
</dbReference>
<evidence type="ECO:0000313" key="3">
    <source>
        <dbReference type="EMBL" id="MCZ4281479.1"/>
    </source>
</evidence>
<dbReference type="PANTHER" id="PTHR43708:SF8">
    <property type="entry name" value="OXIDOREDUCTASE"/>
    <property type="match status" value="1"/>
</dbReference>
<reference evidence="3" key="1">
    <citation type="submission" date="2022-12" db="EMBL/GenBank/DDBJ databases">
        <title>Bacterial isolates from different developmental stages of Nematostella vectensis.</title>
        <authorList>
            <person name="Fraune S."/>
        </authorList>
    </citation>
    <scope>NUCLEOTIDE SEQUENCE</scope>
    <source>
        <strain evidence="3">G21630-S1</strain>
    </source>
</reference>
<feature type="domain" description="Gfo/Idh/MocA-like oxidoreductase N-terminal" evidence="1">
    <location>
        <begin position="8"/>
        <end position="124"/>
    </location>
</feature>
<dbReference type="Proteomes" id="UP001069802">
    <property type="component" value="Unassembled WGS sequence"/>
</dbReference>
<dbReference type="SUPFAM" id="SSF51735">
    <property type="entry name" value="NAD(P)-binding Rossmann-fold domains"/>
    <property type="match status" value="1"/>
</dbReference>
<dbReference type="Pfam" id="PF22725">
    <property type="entry name" value="GFO_IDH_MocA_C3"/>
    <property type="match status" value="1"/>
</dbReference>
<dbReference type="InterPro" id="IPR055170">
    <property type="entry name" value="GFO_IDH_MocA-like_dom"/>
</dbReference>
<accession>A0ABT4LK46</accession>
<dbReference type="EMBL" id="JAPWGY010000003">
    <property type="protein sequence ID" value="MCZ4281479.1"/>
    <property type="molecule type" value="Genomic_DNA"/>
</dbReference>